<evidence type="ECO:0000313" key="3">
    <source>
        <dbReference type="Proteomes" id="UP000179467"/>
    </source>
</evidence>
<dbReference type="EMBL" id="MIPT01000001">
    <property type="protein sequence ID" value="OHT19304.1"/>
    <property type="molecule type" value="Genomic_DNA"/>
</dbReference>
<comment type="caution">
    <text evidence="2">The sequence shown here is derived from an EMBL/GenBank/DDBJ whole genome shotgun (WGS) entry which is preliminary data.</text>
</comment>
<dbReference type="Proteomes" id="UP000179467">
    <property type="component" value="Unassembled WGS sequence"/>
</dbReference>
<proteinExistence type="predicted"/>
<sequence length="73" mass="7643">MRQHISTLVKGSKKGAENISPPLFAGSRDAFAPAPDRQKRKITEPPAVSGSAQATVSPVTPSAGLAPGSEWFR</sequence>
<protein>
    <submittedName>
        <fullName evidence="2">Uncharacterized protein</fullName>
    </submittedName>
</protein>
<feature type="compositionally biased region" description="Polar residues" evidence="1">
    <location>
        <begin position="50"/>
        <end position="60"/>
    </location>
</feature>
<evidence type="ECO:0000313" key="2">
    <source>
        <dbReference type="EMBL" id="OHT19304.1"/>
    </source>
</evidence>
<dbReference type="AlphaFoldDB" id="A0A1S1HAX2"/>
<gene>
    <name evidence="2" type="ORF">BHE75_01289</name>
</gene>
<name>A0A1S1HAX2_9SPHN</name>
<feature type="region of interest" description="Disordered" evidence="1">
    <location>
        <begin position="1"/>
        <end position="73"/>
    </location>
</feature>
<keyword evidence="3" id="KW-1185">Reference proteome</keyword>
<accession>A0A1S1HAX2</accession>
<reference evidence="2 3" key="1">
    <citation type="submission" date="2016-09" db="EMBL/GenBank/DDBJ databases">
        <title>Metabolic pathway, cell adaptation mechanisms and a novel monoxygenase revealed through proteogenomic-transcription analysis of a Sphingomonas haloaromaticamans strain degrading the fungicide ortho-phenylphenol.</title>
        <authorList>
            <person name="Perruchon C."/>
            <person name="Papadopoulou E.S."/>
            <person name="Rousidou C."/>
            <person name="Vasileiadis S."/>
            <person name="Tanou G."/>
            <person name="Amoutzias G."/>
            <person name="Molassiotis A."/>
            <person name="Karpouzas D.G."/>
        </authorList>
    </citation>
    <scope>NUCLEOTIDE SEQUENCE [LARGE SCALE GENOMIC DNA]</scope>
    <source>
        <strain evidence="2 3">P3</strain>
    </source>
</reference>
<evidence type="ECO:0000256" key="1">
    <source>
        <dbReference type="SAM" id="MobiDB-lite"/>
    </source>
</evidence>
<organism evidence="2 3">
    <name type="scientific">Edaphosphingomonas haloaromaticamans</name>
    <dbReference type="NCBI Taxonomy" id="653954"/>
    <lineage>
        <taxon>Bacteria</taxon>
        <taxon>Pseudomonadati</taxon>
        <taxon>Pseudomonadota</taxon>
        <taxon>Alphaproteobacteria</taxon>
        <taxon>Sphingomonadales</taxon>
        <taxon>Rhizorhabdaceae</taxon>
        <taxon>Edaphosphingomonas</taxon>
    </lineage>
</organism>